<evidence type="ECO:0000313" key="12">
    <source>
        <dbReference type="EMBL" id="NJA89313.1"/>
    </source>
</evidence>
<proteinExistence type="predicted"/>
<dbReference type="Proteomes" id="UP000720344">
    <property type="component" value="Unassembled WGS sequence"/>
</dbReference>
<dbReference type="InterPro" id="IPR000515">
    <property type="entry name" value="MetI-like"/>
</dbReference>
<protein>
    <submittedName>
        <fullName evidence="12">Sulfate ABC transporter permease subunit CysW</fullName>
    </submittedName>
</protein>
<comment type="subcellular location">
    <subcellularLocation>
        <location evidence="1">Cell membrane</location>
        <topology evidence="1">Multi-pass membrane protein</topology>
    </subcellularLocation>
</comment>
<evidence type="ECO:0000256" key="9">
    <source>
        <dbReference type="SAM" id="MobiDB-lite"/>
    </source>
</evidence>
<dbReference type="NCBIfam" id="TIGR00969">
    <property type="entry name" value="3a0106s02"/>
    <property type="match status" value="1"/>
</dbReference>
<dbReference type="PANTHER" id="PTHR30406:SF1">
    <property type="entry name" value="SULFATE TRANSPORT SYSTEM PERMEASE PROTEIN CYSW"/>
    <property type="match status" value="1"/>
</dbReference>
<evidence type="ECO:0000256" key="8">
    <source>
        <dbReference type="ARBA" id="ARBA00025323"/>
    </source>
</evidence>
<feature type="region of interest" description="Disordered" evidence="9">
    <location>
        <begin position="282"/>
        <end position="307"/>
    </location>
</feature>
<comment type="caution">
    <text evidence="12">The sequence shown here is derived from an EMBL/GenBank/DDBJ whole genome shotgun (WGS) entry which is preliminary data.</text>
</comment>
<sequence length="307" mass="32833">MKPRHPALAEPPIVRIALTTLALLFLAFFLGLPLLSVFAEAFAAGVPAYLRALADPEARSAVILTVIVALGVLPLNIVFGVAAAWVIAKFEFRGKAALITLIDLPFAVSPVVAGLVFVLIFGAQGLFGPWLMAHDIKIIFALPGIVLATLFVTFPFIARELIPLMQAQGREEEEAAISLGASGWQMLWRVTLPNIKWGLLYGVILANARAMGEFGAVSVVSGHIRGETNTLPLHVEILYNEYNQVGAFAAASVLAMLALVTLLAKTAVEWRMRRETAMLSAELSPERVPAPASGRTAGATHPSAERP</sequence>
<evidence type="ECO:0000256" key="2">
    <source>
        <dbReference type="ARBA" id="ARBA00011779"/>
    </source>
</evidence>
<reference evidence="13" key="1">
    <citation type="submission" date="2020-03" db="EMBL/GenBank/DDBJ databases">
        <title>Whole-genome sequence of the purple nonsulfur bacterium Rhodocyclus tenuis DSM112.</title>
        <authorList>
            <person name="Kyndt J.A."/>
            <person name="Meyer T.E."/>
        </authorList>
    </citation>
    <scope>NUCLEOTIDE SEQUENCE [LARGE SCALE GENOMIC DNA]</scope>
    <source>
        <strain evidence="13">DSM 112</strain>
    </source>
</reference>
<evidence type="ECO:0000256" key="6">
    <source>
        <dbReference type="ARBA" id="ARBA00023032"/>
    </source>
</evidence>
<accession>A0ABX0WLJ7</accession>
<feature type="transmembrane region" description="Helical" evidence="10">
    <location>
        <begin position="138"/>
        <end position="158"/>
    </location>
</feature>
<evidence type="ECO:0000313" key="13">
    <source>
        <dbReference type="Proteomes" id="UP000720344"/>
    </source>
</evidence>
<dbReference type="CDD" id="cd06261">
    <property type="entry name" value="TM_PBP2"/>
    <property type="match status" value="1"/>
</dbReference>
<dbReference type="PROSITE" id="PS50928">
    <property type="entry name" value="ABC_TM1"/>
    <property type="match status" value="1"/>
</dbReference>
<dbReference type="SUPFAM" id="SSF161098">
    <property type="entry name" value="MetI-like"/>
    <property type="match status" value="1"/>
</dbReference>
<dbReference type="EMBL" id="JAATWB010000005">
    <property type="protein sequence ID" value="NJA89313.1"/>
    <property type="molecule type" value="Genomic_DNA"/>
</dbReference>
<dbReference type="InterPro" id="IPR005667">
    <property type="entry name" value="Sulph_transpt2"/>
</dbReference>
<name>A0ABX0WLJ7_9RHOO</name>
<dbReference type="Pfam" id="PF00528">
    <property type="entry name" value="BPD_transp_1"/>
    <property type="match status" value="1"/>
</dbReference>
<evidence type="ECO:0000259" key="11">
    <source>
        <dbReference type="PROSITE" id="PS50928"/>
    </source>
</evidence>
<evidence type="ECO:0000256" key="4">
    <source>
        <dbReference type="ARBA" id="ARBA00022692"/>
    </source>
</evidence>
<feature type="transmembrane region" description="Helical" evidence="10">
    <location>
        <begin position="62"/>
        <end position="88"/>
    </location>
</feature>
<dbReference type="RefSeq" id="WP_153589906.1">
    <property type="nucleotide sequence ID" value="NZ_JAATWB010000005.1"/>
</dbReference>
<comment type="subunit">
    <text evidence="2">The complex is composed of two ATP-binding proteins (CysA), two transmembrane proteins (CysT and CysW) and a solute-binding protein (CysP).</text>
</comment>
<keyword evidence="13" id="KW-1185">Reference proteome</keyword>
<keyword evidence="5 10" id="KW-1133">Transmembrane helix</keyword>
<feature type="domain" description="ABC transmembrane type-1" evidence="11">
    <location>
        <begin position="62"/>
        <end position="269"/>
    </location>
</feature>
<evidence type="ECO:0000256" key="1">
    <source>
        <dbReference type="ARBA" id="ARBA00004651"/>
    </source>
</evidence>
<dbReference type="NCBIfam" id="TIGR02140">
    <property type="entry name" value="permease_CysW"/>
    <property type="match status" value="1"/>
</dbReference>
<organism evidence="12 13">
    <name type="scientific">Rhodocyclus gracilis</name>
    <dbReference type="NCBI Taxonomy" id="2929842"/>
    <lineage>
        <taxon>Bacteria</taxon>
        <taxon>Pseudomonadati</taxon>
        <taxon>Pseudomonadota</taxon>
        <taxon>Betaproteobacteria</taxon>
        <taxon>Rhodocyclales</taxon>
        <taxon>Rhodocyclaceae</taxon>
        <taxon>Rhodocyclus</taxon>
    </lineage>
</organism>
<dbReference type="InterPro" id="IPR011866">
    <property type="entry name" value="CysW_permease"/>
</dbReference>
<keyword evidence="7 10" id="KW-0472">Membrane</keyword>
<feature type="transmembrane region" description="Helical" evidence="10">
    <location>
        <begin position="244"/>
        <end position="264"/>
    </location>
</feature>
<gene>
    <name evidence="12" type="primary">cysW</name>
    <name evidence="12" type="ORF">HCX48_08775</name>
</gene>
<keyword evidence="4 10" id="KW-0812">Transmembrane</keyword>
<evidence type="ECO:0000256" key="7">
    <source>
        <dbReference type="ARBA" id="ARBA00023136"/>
    </source>
</evidence>
<comment type="function">
    <text evidence="8">Part of the ABC transporter complex CysAWTP (TC 3.A.1.6.1) involved in sulfate/thiosulfate import. Probably responsible for the translocation of the substrate across the membrane.</text>
</comment>
<feature type="transmembrane region" description="Helical" evidence="10">
    <location>
        <begin position="100"/>
        <end position="126"/>
    </location>
</feature>
<dbReference type="InterPro" id="IPR035906">
    <property type="entry name" value="MetI-like_sf"/>
</dbReference>
<evidence type="ECO:0000256" key="5">
    <source>
        <dbReference type="ARBA" id="ARBA00022989"/>
    </source>
</evidence>
<feature type="transmembrane region" description="Helical" evidence="10">
    <location>
        <begin position="199"/>
        <end position="224"/>
    </location>
</feature>
<dbReference type="Gene3D" id="1.10.3720.10">
    <property type="entry name" value="MetI-like"/>
    <property type="match status" value="1"/>
</dbReference>
<dbReference type="PANTHER" id="PTHR30406">
    <property type="entry name" value="SULFATE TRANSPORT SYSTEM PERMEASE PROTEIN"/>
    <property type="match status" value="1"/>
</dbReference>
<keyword evidence="6" id="KW-0764">Sulfate transport</keyword>
<keyword evidence="3" id="KW-0813">Transport</keyword>
<evidence type="ECO:0000256" key="10">
    <source>
        <dbReference type="SAM" id="Phobius"/>
    </source>
</evidence>
<evidence type="ECO:0000256" key="3">
    <source>
        <dbReference type="ARBA" id="ARBA00022448"/>
    </source>
</evidence>